<dbReference type="Pfam" id="PF00561">
    <property type="entry name" value="Abhydrolase_1"/>
    <property type="match status" value="1"/>
</dbReference>
<dbReference type="Gene3D" id="3.40.50.1820">
    <property type="entry name" value="alpha/beta hydrolase"/>
    <property type="match status" value="1"/>
</dbReference>
<comment type="caution">
    <text evidence="2">The sequence shown here is derived from an EMBL/GenBank/DDBJ whole genome shotgun (WGS) entry which is preliminary data.</text>
</comment>
<gene>
    <name evidence="2" type="ORF">AAE02nite_35280</name>
</gene>
<feature type="domain" description="AB hydrolase-1" evidence="1">
    <location>
        <begin position="56"/>
        <end position="146"/>
    </location>
</feature>
<dbReference type="PANTHER" id="PTHR12277">
    <property type="entry name" value="ALPHA/BETA HYDROLASE DOMAIN-CONTAINING PROTEIN"/>
    <property type="match status" value="1"/>
</dbReference>
<evidence type="ECO:0000313" key="2">
    <source>
        <dbReference type="EMBL" id="GEO05864.1"/>
    </source>
</evidence>
<dbReference type="PANTHER" id="PTHR12277:SF81">
    <property type="entry name" value="PROTEIN ABHD13"/>
    <property type="match status" value="1"/>
</dbReference>
<protein>
    <submittedName>
        <fullName evidence="2">Alpha/beta hydrolase</fullName>
    </submittedName>
</protein>
<reference evidence="2 3" key="1">
    <citation type="submission" date="2019-07" db="EMBL/GenBank/DDBJ databases">
        <title>Whole genome shotgun sequence of Adhaeribacter aerolatus NBRC 106133.</title>
        <authorList>
            <person name="Hosoyama A."/>
            <person name="Uohara A."/>
            <person name="Ohji S."/>
            <person name="Ichikawa N."/>
        </authorList>
    </citation>
    <scope>NUCLEOTIDE SEQUENCE [LARGE SCALE GENOMIC DNA]</scope>
    <source>
        <strain evidence="2 3">NBRC 106133</strain>
    </source>
</reference>
<accession>A0A512B1L2</accession>
<proteinExistence type="predicted"/>
<organism evidence="2 3">
    <name type="scientific">Adhaeribacter aerolatus</name>
    <dbReference type="NCBI Taxonomy" id="670289"/>
    <lineage>
        <taxon>Bacteria</taxon>
        <taxon>Pseudomonadati</taxon>
        <taxon>Bacteroidota</taxon>
        <taxon>Cytophagia</taxon>
        <taxon>Cytophagales</taxon>
        <taxon>Hymenobacteraceae</taxon>
        <taxon>Adhaeribacter</taxon>
    </lineage>
</organism>
<name>A0A512B1L2_9BACT</name>
<evidence type="ECO:0000259" key="1">
    <source>
        <dbReference type="Pfam" id="PF00561"/>
    </source>
</evidence>
<dbReference type="GO" id="GO:0016787">
    <property type="term" value="F:hydrolase activity"/>
    <property type="evidence" value="ECO:0007669"/>
    <property type="project" value="UniProtKB-KW"/>
</dbReference>
<keyword evidence="2" id="KW-0378">Hydrolase</keyword>
<sequence>MGVVFWLQDRLIFFPEKVPAAYRYPFKSNFKEVYLDTPDGNRINALHFMAKQTKGVILYFHGNAGSLRSWGYVAEELVPYGYDVFMPDYRSFGKSTGKLSPQNLYQDGQLPYEYLQQAYPEDKIVIFGRSIGTGVATKVASENKPKLLLLETPFYDFTEVAKTHYPFLPATLLLRYTFRSDKWIKNVSCLVYILHGTADEVVPFRSGKKLAGLINNPNSLVIIEGGGHNNLSSFLAYHQALARVLK</sequence>
<dbReference type="Proteomes" id="UP000321532">
    <property type="component" value="Unassembled WGS sequence"/>
</dbReference>
<keyword evidence="3" id="KW-1185">Reference proteome</keyword>
<dbReference type="SUPFAM" id="SSF53474">
    <property type="entry name" value="alpha/beta-Hydrolases"/>
    <property type="match status" value="1"/>
</dbReference>
<dbReference type="InterPro" id="IPR029058">
    <property type="entry name" value="AB_hydrolase_fold"/>
</dbReference>
<dbReference type="AlphaFoldDB" id="A0A512B1L2"/>
<dbReference type="InterPro" id="IPR000073">
    <property type="entry name" value="AB_hydrolase_1"/>
</dbReference>
<dbReference type="EMBL" id="BJYS01000028">
    <property type="protein sequence ID" value="GEO05864.1"/>
    <property type="molecule type" value="Genomic_DNA"/>
</dbReference>
<evidence type="ECO:0000313" key="3">
    <source>
        <dbReference type="Proteomes" id="UP000321532"/>
    </source>
</evidence>